<evidence type="ECO:0000313" key="1">
    <source>
        <dbReference type="EMBL" id="CAJ2658331.1"/>
    </source>
</evidence>
<dbReference type="Proteomes" id="UP001177021">
    <property type="component" value="Unassembled WGS sequence"/>
</dbReference>
<dbReference type="EMBL" id="CASHSV030000311">
    <property type="protein sequence ID" value="CAJ2658331.1"/>
    <property type="molecule type" value="Genomic_DNA"/>
</dbReference>
<accession>A0ACB0KM76</accession>
<keyword evidence="2" id="KW-1185">Reference proteome</keyword>
<evidence type="ECO:0000313" key="2">
    <source>
        <dbReference type="Proteomes" id="UP001177021"/>
    </source>
</evidence>
<gene>
    <name evidence="1" type="ORF">MILVUS5_LOCUS24716</name>
</gene>
<organism evidence="1 2">
    <name type="scientific">Trifolium pratense</name>
    <name type="common">Red clover</name>
    <dbReference type="NCBI Taxonomy" id="57577"/>
    <lineage>
        <taxon>Eukaryota</taxon>
        <taxon>Viridiplantae</taxon>
        <taxon>Streptophyta</taxon>
        <taxon>Embryophyta</taxon>
        <taxon>Tracheophyta</taxon>
        <taxon>Spermatophyta</taxon>
        <taxon>Magnoliopsida</taxon>
        <taxon>eudicotyledons</taxon>
        <taxon>Gunneridae</taxon>
        <taxon>Pentapetalae</taxon>
        <taxon>rosids</taxon>
        <taxon>fabids</taxon>
        <taxon>Fabales</taxon>
        <taxon>Fabaceae</taxon>
        <taxon>Papilionoideae</taxon>
        <taxon>50 kb inversion clade</taxon>
        <taxon>NPAAA clade</taxon>
        <taxon>Hologalegina</taxon>
        <taxon>IRL clade</taxon>
        <taxon>Trifolieae</taxon>
        <taxon>Trifolium</taxon>
    </lineage>
</organism>
<sequence>MFSFGVSSSTTATISTTAAAAVGSTRILCATIFPHSSSLIPTHHFSSHLPTTSVSSSAQRLRCVPIKAMAEIHTLSVPKSSSSSPGSMQALISLSDKKDLAFVGNGLQELGFTIVSTGGTTSALESAGVAVTKVEQLTQFPEMVSVLVV</sequence>
<reference evidence="1" key="1">
    <citation type="submission" date="2023-10" db="EMBL/GenBank/DDBJ databases">
        <authorList>
            <person name="Rodriguez Cubillos JULIANA M."/>
            <person name="De Vega J."/>
        </authorList>
    </citation>
    <scope>NUCLEOTIDE SEQUENCE</scope>
</reference>
<comment type="caution">
    <text evidence="1">The sequence shown here is derived from an EMBL/GenBank/DDBJ whole genome shotgun (WGS) entry which is preliminary data.</text>
</comment>
<protein>
    <submittedName>
        <fullName evidence="1">Uncharacterized protein</fullName>
    </submittedName>
</protein>
<proteinExistence type="predicted"/>
<name>A0ACB0KM76_TRIPR</name>